<comment type="caution">
    <text evidence="1">The sequence shown here is derived from an EMBL/GenBank/DDBJ whole genome shotgun (WGS) entry which is preliminary data.</text>
</comment>
<name>A0ABD3A8V3_9GENT</name>
<gene>
    <name evidence="1" type="ORF">ACH5RR_012639</name>
</gene>
<organism evidence="1 2">
    <name type="scientific">Cinchona calisaya</name>
    <dbReference type="NCBI Taxonomy" id="153742"/>
    <lineage>
        <taxon>Eukaryota</taxon>
        <taxon>Viridiplantae</taxon>
        <taxon>Streptophyta</taxon>
        <taxon>Embryophyta</taxon>
        <taxon>Tracheophyta</taxon>
        <taxon>Spermatophyta</taxon>
        <taxon>Magnoliopsida</taxon>
        <taxon>eudicotyledons</taxon>
        <taxon>Gunneridae</taxon>
        <taxon>Pentapetalae</taxon>
        <taxon>asterids</taxon>
        <taxon>lamiids</taxon>
        <taxon>Gentianales</taxon>
        <taxon>Rubiaceae</taxon>
        <taxon>Cinchonoideae</taxon>
        <taxon>Cinchoneae</taxon>
        <taxon>Cinchona</taxon>
    </lineage>
</organism>
<accession>A0ABD3A8V3</accession>
<keyword evidence="2" id="KW-1185">Reference proteome</keyword>
<dbReference type="AlphaFoldDB" id="A0ABD3A8V3"/>
<dbReference type="EMBL" id="JBJUIK010000005">
    <property type="protein sequence ID" value="KAL3527983.1"/>
    <property type="molecule type" value="Genomic_DNA"/>
</dbReference>
<evidence type="ECO:0000313" key="2">
    <source>
        <dbReference type="Proteomes" id="UP001630127"/>
    </source>
</evidence>
<evidence type="ECO:0000313" key="1">
    <source>
        <dbReference type="EMBL" id="KAL3527983.1"/>
    </source>
</evidence>
<sequence>MHEKAIKLDRPSPVQQLHLLGFCSLVTEIERDYLMDTKITHPDSMLAQLYSNASGWDLLKLTQMLPPSLVRRVRAQNTFSRNQSDECVWNNTTSGVLVPFLKHFAWTTYFAPPIYHLLAAMGCTEQGVVL</sequence>
<proteinExistence type="predicted"/>
<dbReference type="Proteomes" id="UP001630127">
    <property type="component" value="Unassembled WGS sequence"/>
</dbReference>
<reference evidence="1 2" key="1">
    <citation type="submission" date="2024-11" db="EMBL/GenBank/DDBJ databases">
        <title>A near-complete genome assembly of Cinchona calisaya.</title>
        <authorList>
            <person name="Lian D.C."/>
            <person name="Zhao X.W."/>
            <person name="Wei L."/>
        </authorList>
    </citation>
    <scope>NUCLEOTIDE SEQUENCE [LARGE SCALE GENOMIC DNA]</scope>
    <source>
        <tissue evidence="1">Nenye</tissue>
    </source>
</reference>
<protein>
    <submittedName>
        <fullName evidence="1">Uncharacterized protein</fullName>
    </submittedName>
</protein>